<evidence type="ECO:0000256" key="5">
    <source>
        <dbReference type="ARBA" id="ARBA00023136"/>
    </source>
</evidence>
<dbReference type="Pfam" id="PF01943">
    <property type="entry name" value="Polysacc_synt"/>
    <property type="match status" value="1"/>
</dbReference>
<dbReference type="InterPro" id="IPR002797">
    <property type="entry name" value="Polysacc_synth"/>
</dbReference>
<dbReference type="PANTHER" id="PTHR30250">
    <property type="entry name" value="PST FAMILY PREDICTED COLANIC ACID TRANSPORTER"/>
    <property type="match status" value="1"/>
</dbReference>
<dbReference type="InterPro" id="IPR050833">
    <property type="entry name" value="Poly_Biosynth_Transport"/>
</dbReference>
<evidence type="ECO:0000256" key="1">
    <source>
        <dbReference type="ARBA" id="ARBA00004651"/>
    </source>
</evidence>
<feature type="transmembrane region" description="Helical" evidence="6">
    <location>
        <begin position="272"/>
        <end position="292"/>
    </location>
</feature>
<name>A0A1K1LFK4_9BACT</name>
<comment type="subcellular location">
    <subcellularLocation>
        <location evidence="1">Cell membrane</location>
        <topology evidence="1">Multi-pass membrane protein</topology>
    </subcellularLocation>
</comment>
<dbReference type="KEGG" id="dpg:DESPIGER_1672"/>
<feature type="transmembrane region" description="Helical" evidence="6">
    <location>
        <begin position="56"/>
        <end position="76"/>
    </location>
</feature>
<keyword evidence="8" id="KW-1185">Reference proteome</keyword>
<protein>
    <submittedName>
        <fullName evidence="7">Membrane protein involved in the export of O-antigen, teichoic acid lipoteichoic acids</fullName>
    </submittedName>
</protein>
<dbReference type="PANTHER" id="PTHR30250:SF11">
    <property type="entry name" value="O-ANTIGEN TRANSPORTER-RELATED"/>
    <property type="match status" value="1"/>
</dbReference>
<organism evidence="7 8">
    <name type="scientific">Desulfovibrio piger</name>
    <dbReference type="NCBI Taxonomy" id="901"/>
    <lineage>
        <taxon>Bacteria</taxon>
        <taxon>Pseudomonadati</taxon>
        <taxon>Thermodesulfobacteriota</taxon>
        <taxon>Desulfovibrionia</taxon>
        <taxon>Desulfovibrionales</taxon>
        <taxon>Desulfovibrionaceae</taxon>
        <taxon>Desulfovibrio</taxon>
    </lineage>
</organism>
<feature type="transmembrane region" description="Helical" evidence="6">
    <location>
        <begin position="21"/>
        <end position="41"/>
    </location>
</feature>
<keyword evidence="5 6" id="KW-0472">Membrane</keyword>
<dbReference type="AlphaFoldDB" id="A0A1K1LFK4"/>
<dbReference type="RefSeq" id="WP_072335352.1">
    <property type="nucleotide sequence ID" value="NZ_CALJDE010000040.1"/>
</dbReference>
<feature type="transmembrane region" description="Helical" evidence="6">
    <location>
        <begin position="381"/>
        <end position="400"/>
    </location>
</feature>
<dbReference type="EMBL" id="LT630450">
    <property type="protein sequence ID" value="SFV73508.1"/>
    <property type="molecule type" value="Genomic_DNA"/>
</dbReference>
<feature type="transmembrane region" description="Helical" evidence="6">
    <location>
        <begin position="120"/>
        <end position="138"/>
    </location>
</feature>
<evidence type="ECO:0000256" key="4">
    <source>
        <dbReference type="ARBA" id="ARBA00022989"/>
    </source>
</evidence>
<feature type="transmembrane region" description="Helical" evidence="6">
    <location>
        <begin position="233"/>
        <end position="252"/>
    </location>
</feature>
<accession>A0A1K1LFK4</accession>
<dbReference type="GO" id="GO:0005886">
    <property type="term" value="C:plasma membrane"/>
    <property type="evidence" value="ECO:0007669"/>
    <property type="project" value="UniProtKB-SubCell"/>
</dbReference>
<dbReference type="Proteomes" id="UP000186323">
    <property type="component" value="Chromosome I"/>
</dbReference>
<reference evidence="8" key="1">
    <citation type="submission" date="2016-10" db="EMBL/GenBank/DDBJ databases">
        <authorList>
            <person name="Wegmann U."/>
        </authorList>
    </citation>
    <scope>NUCLEOTIDE SEQUENCE [LARGE SCALE GENOMIC DNA]</scope>
</reference>
<feature type="transmembrane region" description="Helical" evidence="6">
    <location>
        <begin position="184"/>
        <end position="201"/>
    </location>
</feature>
<evidence type="ECO:0000313" key="7">
    <source>
        <dbReference type="EMBL" id="SFV73508.1"/>
    </source>
</evidence>
<gene>
    <name evidence="7" type="ORF">DESPIGER_1672</name>
</gene>
<feature type="transmembrane region" description="Helical" evidence="6">
    <location>
        <begin position="88"/>
        <end position="108"/>
    </location>
</feature>
<evidence type="ECO:0000256" key="6">
    <source>
        <dbReference type="SAM" id="Phobius"/>
    </source>
</evidence>
<evidence type="ECO:0000313" key="8">
    <source>
        <dbReference type="Proteomes" id="UP000186323"/>
    </source>
</evidence>
<dbReference type="OrthoDB" id="5439230at2"/>
<feature type="transmembrane region" description="Helical" evidence="6">
    <location>
        <begin position="442"/>
        <end position="461"/>
    </location>
</feature>
<evidence type="ECO:0000256" key="2">
    <source>
        <dbReference type="ARBA" id="ARBA00022475"/>
    </source>
</evidence>
<keyword evidence="3 6" id="KW-0812">Transmembrane</keyword>
<keyword evidence="2" id="KW-1003">Cell membrane</keyword>
<sequence>MENRTTPPSTPSLARRYICKLLANVASVPVYLAMEAILPRALGPAMYGNYSFATNFFQQLFMFLDMGTSTCFYNALSRRQSETGLISFYMRLSLLIAVISLLIAGAMQVPAIGSRLMPDVPLWLAPLAAIWAFLTWWGRVLRSMNDAVGATVQSEMVRTVVSLSAVFLLIGLFLLDWLNIFSLFGQQYAMLGVTALGYWIVTRRHWERCYGGPDATFCLRLSADSNKAYCHEFFTYSHPLFVQALLIFLMAAAERWLLQWFDGSAEQGYFALGHKVCLACLMFVSAMTPLVMRELSIAWGQRDLQLMGRLVNRFAPLIYAVAAYFACFSMAEGPALVRIFGGAEFTAAILPVQIMALYPLHQSYLQLASSVFHASGRTRELRNLTLLECVYGMTTAWFLLAPEAYGGLHLGAVGLSIKTIAVQCVTVNICLWRASRFVPIRLLPIMLHEIWCVLVLAAVAFACRELTLMLGLGGIDSLLRFLVSGVVYTLAAALTALLIPQLLGMSRAEMREKIQKLRARLGR</sequence>
<keyword evidence="4 6" id="KW-1133">Transmembrane helix</keyword>
<feature type="transmembrane region" description="Helical" evidence="6">
    <location>
        <begin position="481"/>
        <end position="503"/>
    </location>
</feature>
<evidence type="ECO:0000256" key="3">
    <source>
        <dbReference type="ARBA" id="ARBA00022692"/>
    </source>
</evidence>
<feature type="transmembrane region" description="Helical" evidence="6">
    <location>
        <begin position="337"/>
        <end position="360"/>
    </location>
</feature>
<feature type="transmembrane region" description="Helical" evidence="6">
    <location>
        <begin position="313"/>
        <end position="331"/>
    </location>
</feature>
<proteinExistence type="predicted"/>
<feature type="transmembrane region" description="Helical" evidence="6">
    <location>
        <begin position="406"/>
        <end position="430"/>
    </location>
</feature>
<feature type="transmembrane region" description="Helical" evidence="6">
    <location>
        <begin position="159"/>
        <end position="178"/>
    </location>
</feature>